<dbReference type="PANTHER" id="PTHR30429">
    <property type="entry name" value="D-METHIONINE-BINDING LIPOPROTEIN METQ"/>
    <property type="match status" value="1"/>
</dbReference>
<dbReference type="Pfam" id="PF03180">
    <property type="entry name" value="Lipoprotein_9"/>
    <property type="match status" value="1"/>
</dbReference>
<evidence type="ECO:0000256" key="5">
    <source>
        <dbReference type="ARBA" id="ARBA00023288"/>
    </source>
</evidence>
<dbReference type="Proteomes" id="UP000266258">
    <property type="component" value="Unassembled WGS sequence"/>
</dbReference>
<evidence type="ECO:0000256" key="4">
    <source>
        <dbReference type="ARBA" id="ARBA00023139"/>
    </source>
</evidence>
<evidence type="ECO:0000256" key="7">
    <source>
        <dbReference type="SAM" id="SignalP"/>
    </source>
</evidence>
<dbReference type="GO" id="GO:0016020">
    <property type="term" value="C:membrane"/>
    <property type="evidence" value="ECO:0007669"/>
    <property type="project" value="UniProtKB-SubCell"/>
</dbReference>
<reference evidence="8 9" key="1">
    <citation type="submission" date="2017-08" db="EMBL/GenBank/DDBJ databases">
        <title>Reclassification of Bisgaard taxon 37 and 44.</title>
        <authorList>
            <person name="Christensen H."/>
        </authorList>
    </citation>
    <scope>NUCLEOTIDE SEQUENCE [LARGE SCALE GENOMIC DNA]</scope>
    <source>
        <strain evidence="8 9">B96_4</strain>
    </source>
</reference>
<feature type="signal peptide" evidence="7">
    <location>
        <begin position="1"/>
        <end position="22"/>
    </location>
</feature>
<evidence type="ECO:0000256" key="2">
    <source>
        <dbReference type="ARBA" id="ARBA00022729"/>
    </source>
</evidence>
<comment type="subcellular location">
    <subcellularLocation>
        <location evidence="1">Membrane</location>
        <topology evidence="1">Lipid-anchor</topology>
    </subcellularLocation>
</comment>
<protein>
    <recommendedName>
        <fullName evidence="6">Lipoprotein</fullName>
    </recommendedName>
</protein>
<keyword evidence="3" id="KW-0472">Membrane</keyword>
<evidence type="ECO:0000313" key="8">
    <source>
        <dbReference type="EMBL" id="RIY31318.1"/>
    </source>
</evidence>
<dbReference type="Gene3D" id="3.40.190.10">
    <property type="entry name" value="Periplasmic binding protein-like II"/>
    <property type="match status" value="2"/>
</dbReference>
<gene>
    <name evidence="8" type="ORF">CJP74_07635</name>
</gene>
<dbReference type="InterPro" id="IPR004872">
    <property type="entry name" value="Lipoprotein_NlpA"/>
</dbReference>
<keyword evidence="9" id="KW-1185">Reference proteome</keyword>
<accession>A0A3A1Y272</accession>
<keyword evidence="4" id="KW-0564">Palmitate</keyword>
<organism evidence="8 9">
    <name type="scientific">Psittacicella melopsittaci</name>
    <dbReference type="NCBI Taxonomy" id="2028576"/>
    <lineage>
        <taxon>Bacteria</taxon>
        <taxon>Pseudomonadati</taxon>
        <taxon>Pseudomonadota</taxon>
        <taxon>Gammaproteobacteria</taxon>
        <taxon>Pasteurellales</taxon>
        <taxon>Psittacicellaceae</taxon>
        <taxon>Psittacicella</taxon>
    </lineage>
</organism>
<dbReference type="OrthoDB" id="9812878at2"/>
<sequence>MKFYKVLTTLALGAATIAASQANQKLVVAATPVPHAEILEFVKPILAKQGIDLEVKVFTDYILPNRAVSSGEALANFYQHQPYLDAYNAQNKTDIIGGFKVHIEPFGIYSTKYKNLADAPRGATFVIPNDPSNEGRALLVLQEAGLIKLKDPSKLLSTERDIAENPNRYKFLPVEAANIPRVYNSADFGLINANYALTSNLNPTKDALYVEATGPYANFIAYRKANADDPRIKALEAALNTKEVYEFILTKYNGAVVPVFKPEGVN</sequence>
<dbReference type="EMBL" id="NRJH01000076">
    <property type="protein sequence ID" value="RIY31318.1"/>
    <property type="molecule type" value="Genomic_DNA"/>
</dbReference>
<comment type="similarity">
    <text evidence="6">Belongs to the nlpA lipoprotein family.</text>
</comment>
<evidence type="ECO:0000256" key="3">
    <source>
        <dbReference type="ARBA" id="ARBA00023136"/>
    </source>
</evidence>
<dbReference type="CDD" id="cd13597">
    <property type="entry name" value="PBP2_lipoprotein_Tp32"/>
    <property type="match status" value="1"/>
</dbReference>
<evidence type="ECO:0000256" key="1">
    <source>
        <dbReference type="ARBA" id="ARBA00004635"/>
    </source>
</evidence>
<dbReference type="AlphaFoldDB" id="A0A3A1Y272"/>
<evidence type="ECO:0000313" key="9">
    <source>
        <dbReference type="Proteomes" id="UP000266258"/>
    </source>
</evidence>
<dbReference type="RefSeq" id="WP_119497903.1">
    <property type="nucleotide sequence ID" value="NZ_NRJH01000076.1"/>
</dbReference>
<keyword evidence="5 6" id="KW-0449">Lipoprotein</keyword>
<dbReference type="SUPFAM" id="SSF53850">
    <property type="entry name" value="Periplasmic binding protein-like II"/>
    <property type="match status" value="1"/>
</dbReference>
<evidence type="ECO:0000256" key="6">
    <source>
        <dbReference type="PIRNR" id="PIRNR002854"/>
    </source>
</evidence>
<dbReference type="PIRSF" id="PIRSF002854">
    <property type="entry name" value="MetQ"/>
    <property type="match status" value="1"/>
</dbReference>
<name>A0A3A1Y272_9GAMM</name>
<proteinExistence type="inferred from homology"/>
<comment type="caution">
    <text evidence="8">The sequence shown here is derived from an EMBL/GenBank/DDBJ whole genome shotgun (WGS) entry which is preliminary data.</text>
</comment>
<dbReference type="PANTHER" id="PTHR30429:SF0">
    <property type="entry name" value="METHIONINE-BINDING LIPOPROTEIN METQ"/>
    <property type="match status" value="1"/>
</dbReference>
<keyword evidence="2 7" id="KW-0732">Signal</keyword>
<feature type="chain" id="PRO_5017483927" description="Lipoprotein" evidence="7">
    <location>
        <begin position="23"/>
        <end position="266"/>
    </location>
</feature>